<organism evidence="2 3">
    <name type="scientific">Collybiopsis confluens</name>
    <dbReference type="NCBI Taxonomy" id="2823264"/>
    <lineage>
        <taxon>Eukaryota</taxon>
        <taxon>Fungi</taxon>
        <taxon>Dikarya</taxon>
        <taxon>Basidiomycota</taxon>
        <taxon>Agaricomycotina</taxon>
        <taxon>Agaricomycetes</taxon>
        <taxon>Agaricomycetidae</taxon>
        <taxon>Agaricales</taxon>
        <taxon>Marasmiineae</taxon>
        <taxon>Omphalotaceae</taxon>
        <taxon>Collybiopsis</taxon>
    </lineage>
</organism>
<dbReference type="EMBL" id="JAACJN010000063">
    <property type="protein sequence ID" value="KAF5380688.1"/>
    <property type="molecule type" value="Genomic_DNA"/>
</dbReference>
<gene>
    <name evidence="2" type="ORF">D9757_007040</name>
</gene>
<evidence type="ECO:0000256" key="1">
    <source>
        <dbReference type="SAM" id="MobiDB-lite"/>
    </source>
</evidence>
<evidence type="ECO:0008006" key="4">
    <source>
        <dbReference type="Google" id="ProtNLM"/>
    </source>
</evidence>
<dbReference type="OrthoDB" id="3358956at2759"/>
<accession>A0A8H5HCF2</accession>
<proteinExistence type="predicted"/>
<evidence type="ECO:0000313" key="3">
    <source>
        <dbReference type="Proteomes" id="UP000518752"/>
    </source>
</evidence>
<feature type="region of interest" description="Disordered" evidence="1">
    <location>
        <begin position="277"/>
        <end position="373"/>
    </location>
</feature>
<name>A0A8H5HCF2_9AGAR</name>
<sequence>MSRYDSQLAKLCGDRGETFKRAKELVNIAQSKTIQGSGYAVNELSTGLPAACALIASEELNNGVVDRAAAQGNSCLNKQDFARCLSHVRAALDASNRAVIETGRRKTRLESSSLVSYELLASTYQIQPKHSIHFPRWCQMVQAALLQLPDSKNVSRDQSLVRLGSFYWLCKVLQVELSDDLISFARKNKAGSSDRLRSIISRLESQCGKVRAAILQDSQRLSNAPGVQFSPRKRAIRELPSKNTPKKQKLAVEADEEERASPVSLAILARVLPPMHEPSTKSIEVQSSKARTHTVHEDDVDMLLPETPSKTRRATASKGSSFSTPTLAAHYHRPPSPVSPTKSSANMQPMDIDPLADQDLSSESSDDKGSTTTRFRPVFLDRKQWLAIDPNLVKLRKKMYKLKNR</sequence>
<comment type="caution">
    <text evidence="2">The sequence shown here is derived from an EMBL/GenBank/DDBJ whole genome shotgun (WGS) entry which is preliminary data.</text>
</comment>
<feature type="compositionally biased region" description="Polar residues" evidence="1">
    <location>
        <begin position="317"/>
        <end position="326"/>
    </location>
</feature>
<reference evidence="2 3" key="1">
    <citation type="journal article" date="2020" name="ISME J.">
        <title>Uncovering the hidden diversity of litter-decomposition mechanisms in mushroom-forming fungi.</title>
        <authorList>
            <person name="Floudas D."/>
            <person name="Bentzer J."/>
            <person name="Ahren D."/>
            <person name="Johansson T."/>
            <person name="Persson P."/>
            <person name="Tunlid A."/>
        </authorList>
    </citation>
    <scope>NUCLEOTIDE SEQUENCE [LARGE SCALE GENOMIC DNA]</scope>
    <source>
        <strain evidence="2 3">CBS 406.79</strain>
    </source>
</reference>
<dbReference type="AlphaFoldDB" id="A0A8H5HCF2"/>
<protein>
    <recommendedName>
        <fullName evidence="4">Origin recognition complex subunit 6</fullName>
    </recommendedName>
</protein>
<evidence type="ECO:0000313" key="2">
    <source>
        <dbReference type="EMBL" id="KAF5380688.1"/>
    </source>
</evidence>
<keyword evidence="3" id="KW-1185">Reference proteome</keyword>
<feature type="compositionally biased region" description="Polar residues" evidence="1">
    <location>
        <begin position="280"/>
        <end position="289"/>
    </location>
</feature>
<dbReference type="Proteomes" id="UP000518752">
    <property type="component" value="Unassembled WGS sequence"/>
</dbReference>